<dbReference type="Gene3D" id="3.30.420.10">
    <property type="entry name" value="Ribonuclease H-like superfamily/Ribonuclease H"/>
    <property type="match status" value="1"/>
</dbReference>
<keyword evidence="3" id="KW-1185">Reference proteome</keyword>
<protein>
    <recommendedName>
        <fullName evidence="1">Integrase catalytic domain-containing protein</fullName>
    </recommendedName>
</protein>
<evidence type="ECO:0000313" key="2">
    <source>
        <dbReference type="EMBL" id="RAW21491.1"/>
    </source>
</evidence>
<dbReference type="PROSITE" id="PS50994">
    <property type="entry name" value="INTEGRASE"/>
    <property type="match status" value="1"/>
</dbReference>
<sequence length="77" mass="9091">MKHVVLKYGPFREILTDGSPELTGKAIEQLVLMLQAEQINSAPYRPQLIVLVERFHRTWKDCVAVYMHRDEQHDWDV</sequence>
<comment type="caution">
    <text evidence="2">The sequence shown here is derived from an EMBL/GenBank/DDBJ whole genome shotgun (WGS) entry which is preliminary data.</text>
</comment>
<feature type="domain" description="Integrase catalytic" evidence="1">
    <location>
        <begin position="1"/>
        <end position="77"/>
    </location>
</feature>
<accession>A0A329RAH5</accession>
<dbReference type="VEuPathDB" id="FungiDB:PC110_g22066"/>
<dbReference type="InterPro" id="IPR012337">
    <property type="entry name" value="RNaseH-like_sf"/>
</dbReference>
<dbReference type="OrthoDB" id="117209at2759"/>
<dbReference type="InterPro" id="IPR001584">
    <property type="entry name" value="Integrase_cat-core"/>
</dbReference>
<dbReference type="GO" id="GO:0003676">
    <property type="term" value="F:nucleic acid binding"/>
    <property type="evidence" value="ECO:0007669"/>
    <property type="project" value="InterPro"/>
</dbReference>
<organism evidence="2 3">
    <name type="scientific">Phytophthora cactorum</name>
    <dbReference type="NCBI Taxonomy" id="29920"/>
    <lineage>
        <taxon>Eukaryota</taxon>
        <taxon>Sar</taxon>
        <taxon>Stramenopiles</taxon>
        <taxon>Oomycota</taxon>
        <taxon>Peronosporomycetes</taxon>
        <taxon>Peronosporales</taxon>
        <taxon>Peronosporaceae</taxon>
        <taxon>Phytophthora</taxon>
    </lineage>
</organism>
<gene>
    <name evidence="2" type="ORF">PC110_g22066</name>
</gene>
<dbReference type="InterPro" id="IPR036397">
    <property type="entry name" value="RNaseH_sf"/>
</dbReference>
<dbReference type="Proteomes" id="UP000251314">
    <property type="component" value="Unassembled WGS sequence"/>
</dbReference>
<name>A0A329RAH5_9STRA</name>
<evidence type="ECO:0000313" key="3">
    <source>
        <dbReference type="Proteomes" id="UP000251314"/>
    </source>
</evidence>
<proteinExistence type="predicted"/>
<dbReference type="AlphaFoldDB" id="A0A329RAH5"/>
<reference evidence="2 3" key="1">
    <citation type="submission" date="2018-01" db="EMBL/GenBank/DDBJ databases">
        <title>Draft genome of the strawberry crown rot pathogen Phytophthora cactorum.</title>
        <authorList>
            <person name="Armitage A.D."/>
            <person name="Lysoe E."/>
            <person name="Nellist C.F."/>
            <person name="Harrison R.J."/>
            <person name="Brurberg M.B."/>
        </authorList>
    </citation>
    <scope>NUCLEOTIDE SEQUENCE [LARGE SCALE GENOMIC DNA]</scope>
    <source>
        <strain evidence="2 3">10300</strain>
    </source>
</reference>
<dbReference type="EMBL" id="MJFZ01001730">
    <property type="protein sequence ID" value="RAW21491.1"/>
    <property type="molecule type" value="Genomic_DNA"/>
</dbReference>
<evidence type="ECO:0000259" key="1">
    <source>
        <dbReference type="PROSITE" id="PS50994"/>
    </source>
</evidence>
<dbReference type="SUPFAM" id="SSF53098">
    <property type="entry name" value="Ribonuclease H-like"/>
    <property type="match status" value="1"/>
</dbReference>
<dbReference type="GO" id="GO:0015074">
    <property type="term" value="P:DNA integration"/>
    <property type="evidence" value="ECO:0007669"/>
    <property type="project" value="InterPro"/>
</dbReference>